<name>S9U857_9TRYP</name>
<evidence type="ECO:0000313" key="2">
    <source>
        <dbReference type="Proteomes" id="UP000015354"/>
    </source>
</evidence>
<organism evidence="1 2">
    <name type="scientific">Strigomonas culicis</name>
    <dbReference type="NCBI Taxonomy" id="28005"/>
    <lineage>
        <taxon>Eukaryota</taxon>
        <taxon>Discoba</taxon>
        <taxon>Euglenozoa</taxon>
        <taxon>Kinetoplastea</taxon>
        <taxon>Metakinetoplastina</taxon>
        <taxon>Trypanosomatida</taxon>
        <taxon>Trypanosomatidae</taxon>
        <taxon>Strigomonadinae</taxon>
        <taxon>Strigomonas</taxon>
    </lineage>
</organism>
<comment type="caution">
    <text evidence="1">The sequence shown here is derived from an EMBL/GenBank/DDBJ whole genome shotgun (WGS) entry which is preliminary data.</text>
</comment>
<evidence type="ECO:0000313" key="1">
    <source>
        <dbReference type="EMBL" id="EPY24989.1"/>
    </source>
</evidence>
<accession>S9U857</accession>
<sequence>MDFSSLSSGTYSSSSSSSSSSFVRAERRLVLLRLEHGGALVDGLDDGAAAARDALTQLPVPLLHLREPRGRLVVHVLRGLLLLGDAGERGGVARAAAHRHRHRDLLPAERAALGVEAAPALPLAVRRRGPHVLHQRPLDGQERHREARAARAARRLRRLVGDGLGAAVQDDHRAVLRAGPHGVLHLPHRHDGRALRLHRHGARHRREVPHPYDAVVAAGPQLGGVLHRQRAQHGLLRVEDRDAGGGGRRRGVPHAHRAVVAAGGDARGARLRVLVRDEAAHRVGVAGQHALVMVVLRVPLVHLPVRAAGVHVAAGLHERVHRGGVLRRLEDLPHRVEVEDADGAVGVAGPHTPARLQQHERRAAAERVDAPNLVAERRHAHSDGAVRLAGPGRAVEAERDAARVAREAARHANAVARDLVVLHERAEALGGVERARLLLGPAPAAGLLTDGLPPGALRRGDRGVVETVEVHSDGGDGDGDRDVLRLCVVLQVGWRSKPINKIITMIKKKKCCSCCSNGSELRMNGSVRREAVIYNTHMCVYSHIISLH</sequence>
<dbReference type="AlphaFoldDB" id="S9U857"/>
<keyword evidence="2" id="KW-1185">Reference proteome</keyword>
<dbReference type="EMBL" id="ATMH01006903">
    <property type="protein sequence ID" value="EPY24989.1"/>
    <property type="molecule type" value="Genomic_DNA"/>
</dbReference>
<gene>
    <name evidence="1" type="ORF">STCU_06903</name>
</gene>
<protein>
    <submittedName>
        <fullName evidence="1">Uncharacterized protein</fullName>
    </submittedName>
</protein>
<reference evidence="1 2" key="1">
    <citation type="journal article" date="2013" name="PLoS ONE">
        <title>Predicting the Proteins of Angomonas deanei, Strigomonas culicis and Their Respective Endosymbionts Reveals New Aspects of the Trypanosomatidae Family.</title>
        <authorList>
            <person name="Motta M.C."/>
            <person name="Martins A.C."/>
            <person name="de Souza S.S."/>
            <person name="Catta-Preta C.M."/>
            <person name="Silva R."/>
            <person name="Klein C.C."/>
            <person name="de Almeida L.G."/>
            <person name="de Lima Cunha O."/>
            <person name="Ciapina L.P."/>
            <person name="Brocchi M."/>
            <person name="Colabardini A.C."/>
            <person name="de Araujo Lima B."/>
            <person name="Machado C.R."/>
            <person name="de Almeida Soares C.M."/>
            <person name="Probst C.M."/>
            <person name="de Menezes C.B."/>
            <person name="Thompson C.E."/>
            <person name="Bartholomeu D.C."/>
            <person name="Gradia D.F."/>
            <person name="Pavoni D.P."/>
            <person name="Grisard E.C."/>
            <person name="Fantinatti-Garboggini F."/>
            <person name="Marchini F.K."/>
            <person name="Rodrigues-Luiz G.F."/>
            <person name="Wagner G."/>
            <person name="Goldman G.H."/>
            <person name="Fietto J.L."/>
            <person name="Elias M.C."/>
            <person name="Goldman M.H."/>
            <person name="Sagot M.F."/>
            <person name="Pereira M."/>
            <person name="Stoco P.H."/>
            <person name="de Mendonca-Neto R.P."/>
            <person name="Teixeira S.M."/>
            <person name="Maciel T.E."/>
            <person name="de Oliveira Mendes T.A."/>
            <person name="Urmenyi T.P."/>
            <person name="de Souza W."/>
            <person name="Schenkman S."/>
            <person name="de Vasconcelos A.T."/>
        </authorList>
    </citation>
    <scope>NUCLEOTIDE SEQUENCE [LARGE SCALE GENOMIC DNA]</scope>
</reference>
<proteinExistence type="predicted"/>
<dbReference type="Proteomes" id="UP000015354">
    <property type="component" value="Unassembled WGS sequence"/>
</dbReference>